<dbReference type="GO" id="GO:0030428">
    <property type="term" value="C:cell septum"/>
    <property type="evidence" value="ECO:0007669"/>
    <property type="project" value="TreeGrafter"/>
</dbReference>
<proteinExistence type="predicted"/>
<evidence type="ECO:0000256" key="10">
    <source>
        <dbReference type="SAM" id="Coils"/>
    </source>
</evidence>
<dbReference type="GO" id="GO:0000917">
    <property type="term" value="P:division septum assembly"/>
    <property type="evidence" value="ECO:0007669"/>
    <property type="project" value="UniProtKB-KW"/>
</dbReference>
<evidence type="ECO:0000256" key="7">
    <source>
        <dbReference type="ARBA" id="ARBA00024910"/>
    </source>
</evidence>
<reference evidence="11" key="2">
    <citation type="journal article" date="2021" name="PeerJ">
        <title>Extensive microbial diversity within the chicken gut microbiome revealed by metagenomics and culture.</title>
        <authorList>
            <person name="Gilroy R."/>
            <person name="Ravi A."/>
            <person name="Getino M."/>
            <person name="Pursley I."/>
            <person name="Horton D.L."/>
            <person name="Alikhan N.F."/>
            <person name="Baker D."/>
            <person name="Gharbi K."/>
            <person name="Hall N."/>
            <person name="Watson M."/>
            <person name="Adriaenssens E.M."/>
            <person name="Foster-Nyarko E."/>
            <person name="Jarju S."/>
            <person name="Secka A."/>
            <person name="Antonio M."/>
            <person name="Oren A."/>
            <person name="Chaudhuri R.R."/>
            <person name="La Ragione R."/>
            <person name="Hildebrand F."/>
            <person name="Pallen M.J."/>
        </authorList>
    </citation>
    <scope>NUCLEOTIDE SEQUENCE</scope>
    <source>
        <strain evidence="11">ChiSjej4B22-8148</strain>
    </source>
</reference>
<comment type="subunit">
    <text evidence="8">Homodimer. Interacts with FtsZ.</text>
</comment>
<comment type="caution">
    <text evidence="11">The sequence shown here is derived from an EMBL/GenBank/DDBJ whole genome shotgun (WGS) entry which is preliminary data.</text>
</comment>
<sequence>MSSKNKTQVIIAGKIYTLSGYESEDYLQKVATYLNGKMDEFRSLEGYHRLSPEMKGILLDLNIADDYFKVKKKVEELEEELVQKDREMYDLKHELITSQIQFENAEKEMQLIKDQEAELQKENIRLETQLKSHSKR</sequence>
<keyword evidence="10" id="KW-0175">Coiled coil</keyword>
<comment type="function">
    <text evidence="7">Activator of cell division through the inhibition of FtsZ GTPase activity, therefore promoting FtsZ assembly into bundles of protofilaments necessary for the formation of the division Z ring. It is recruited early at mid-cell but it is not essential for cell division.</text>
</comment>
<evidence type="ECO:0000256" key="4">
    <source>
        <dbReference type="ARBA" id="ARBA00022618"/>
    </source>
</evidence>
<dbReference type="InterPro" id="IPR007838">
    <property type="entry name" value="Cell_div_ZapA-like"/>
</dbReference>
<evidence type="ECO:0000256" key="8">
    <source>
        <dbReference type="ARBA" id="ARBA00026068"/>
    </source>
</evidence>
<evidence type="ECO:0000256" key="1">
    <source>
        <dbReference type="ARBA" id="ARBA00004496"/>
    </source>
</evidence>
<dbReference type="GO" id="GO:0032153">
    <property type="term" value="C:cell division site"/>
    <property type="evidence" value="ECO:0007669"/>
    <property type="project" value="TreeGrafter"/>
</dbReference>
<dbReference type="PANTHER" id="PTHR34981:SF1">
    <property type="entry name" value="CELL DIVISION PROTEIN ZAPA"/>
    <property type="match status" value="1"/>
</dbReference>
<name>A0A9D1DAE3_9FIRM</name>
<keyword evidence="5" id="KW-0717">Septation</keyword>
<accession>A0A9D1DAE3</accession>
<keyword evidence="4 11" id="KW-0132">Cell division</keyword>
<dbReference type="EMBL" id="DVGK01000119">
    <property type="protein sequence ID" value="HIR14382.1"/>
    <property type="molecule type" value="Genomic_DNA"/>
</dbReference>
<reference evidence="11" key="1">
    <citation type="submission" date="2020-10" db="EMBL/GenBank/DDBJ databases">
        <authorList>
            <person name="Gilroy R."/>
        </authorList>
    </citation>
    <scope>NUCLEOTIDE SEQUENCE</scope>
    <source>
        <strain evidence="11">ChiSjej4B22-8148</strain>
    </source>
</reference>
<evidence type="ECO:0000256" key="2">
    <source>
        <dbReference type="ARBA" id="ARBA00015195"/>
    </source>
</evidence>
<dbReference type="GO" id="GO:0000921">
    <property type="term" value="P:septin ring assembly"/>
    <property type="evidence" value="ECO:0007669"/>
    <property type="project" value="TreeGrafter"/>
</dbReference>
<evidence type="ECO:0000256" key="5">
    <source>
        <dbReference type="ARBA" id="ARBA00023210"/>
    </source>
</evidence>
<comment type="subcellular location">
    <subcellularLocation>
        <location evidence="1">Cytoplasm</location>
    </subcellularLocation>
</comment>
<evidence type="ECO:0000256" key="3">
    <source>
        <dbReference type="ARBA" id="ARBA00022490"/>
    </source>
</evidence>
<dbReference type="InterPro" id="IPR053712">
    <property type="entry name" value="Bac_CellDiv_Activator"/>
</dbReference>
<dbReference type="Pfam" id="PF05164">
    <property type="entry name" value="ZapA"/>
    <property type="match status" value="1"/>
</dbReference>
<feature type="coiled-coil region" evidence="10">
    <location>
        <begin position="67"/>
        <end position="136"/>
    </location>
</feature>
<dbReference type="GO" id="GO:0005829">
    <property type="term" value="C:cytosol"/>
    <property type="evidence" value="ECO:0007669"/>
    <property type="project" value="TreeGrafter"/>
</dbReference>
<keyword evidence="6" id="KW-0131">Cell cycle</keyword>
<dbReference type="GO" id="GO:0043093">
    <property type="term" value="P:FtsZ-dependent cytokinesis"/>
    <property type="evidence" value="ECO:0007669"/>
    <property type="project" value="TreeGrafter"/>
</dbReference>
<dbReference type="AlphaFoldDB" id="A0A9D1DAE3"/>
<keyword evidence="3" id="KW-0963">Cytoplasm</keyword>
<protein>
    <recommendedName>
        <fullName evidence="2">Cell division protein ZapA</fullName>
    </recommendedName>
    <alternativeName>
        <fullName evidence="9">Z ring-associated protein ZapA</fullName>
    </alternativeName>
</protein>
<gene>
    <name evidence="11" type="ORF">IAB31_10735</name>
</gene>
<dbReference type="SUPFAM" id="SSF102829">
    <property type="entry name" value="Cell division protein ZapA-like"/>
    <property type="match status" value="1"/>
</dbReference>
<dbReference type="PANTHER" id="PTHR34981">
    <property type="entry name" value="CELL DIVISION PROTEIN ZAPA"/>
    <property type="match status" value="1"/>
</dbReference>
<evidence type="ECO:0000313" key="12">
    <source>
        <dbReference type="Proteomes" id="UP000886757"/>
    </source>
</evidence>
<evidence type="ECO:0000313" key="11">
    <source>
        <dbReference type="EMBL" id="HIR14382.1"/>
    </source>
</evidence>
<dbReference type="Proteomes" id="UP000886757">
    <property type="component" value="Unassembled WGS sequence"/>
</dbReference>
<organism evidence="11 12">
    <name type="scientific">Candidatus Choladousia intestinavium</name>
    <dbReference type="NCBI Taxonomy" id="2840727"/>
    <lineage>
        <taxon>Bacteria</taxon>
        <taxon>Bacillati</taxon>
        <taxon>Bacillota</taxon>
        <taxon>Clostridia</taxon>
        <taxon>Lachnospirales</taxon>
        <taxon>Lachnospiraceae</taxon>
        <taxon>Lachnospiraceae incertae sedis</taxon>
        <taxon>Candidatus Choladousia</taxon>
    </lineage>
</organism>
<evidence type="ECO:0000256" key="6">
    <source>
        <dbReference type="ARBA" id="ARBA00023306"/>
    </source>
</evidence>
<dbReference type="Gene3D" id="6.10.250.790">
    <property type="match status" value="1"/>
</dbReference>
<evidence type="ECO:0000256" key="9">
    <source>
        <dbReference type="ARBA" id="ARBA00033158"/>
    </source>
</evidence>
<dbReference type="InterPro" id="IPR036192">
    <property type="entry name" value="Cell_div_ZapA-like_sf"/>
</dbReference>